<dbReference type="Pfam" id="PF14223">
    <property type="entry name" value="Retrotran_gag_2"/>
    <property type="match status" value="1"/>
</dbReference>
<reference evidence="1 2" key="1">
    <citation type="submission" date="2024-04" db="EMBL/GenBank/DDBJ databases">
        <authorList>
            <person name="Fracassetti M."/>
        </authorList>
    </citation>
    <scope>NUCLEOTIDE SEQUENCE [LARGE SCALE GENOMIC DNA]</scope>
</reference>
<evidence type="ECO:0000313" key="2">
    <source>
        <dbReference type="Proteomes" id="UP001497516"/>
    </source>
</evidence>
<dbReference type="Proteomes" id="UP001497516">
    <property type="component" value="Chromosome 6"/>
</dbReference>
<dbReference type="PANTHER" id="PTHR47481:SF22">
    <property type="entry name" value="RETROTRANSPOSON GAG DOMAIN-CONTAINING PROTEIN"/>
    <property type="match status" value="1"/>
</dbReference>
<sequence length="196" mass="21760">MKYLMQVLDISIGDKLRGGRRWLVATTFDAWSALATIYTCGSKIQIWQLTKTLQNIHRGDATIHDYLQTAKAKADQLAMLGSPVSNDDLTDWILDGLGEDYRPFVCHIEARMALISFGDLHSLFLGEELQFQRYSSHSDSPAPTAFFSITGDYCGRGGRGRGRGSSHCSYYPNTTFSPFLAGRARQVAFLGPDPLV</sequence>
<organism evidence="1 2">
    <name type="scientific">Linum trigynum</name>
    <dbReference type="NCBI Taxonomy" id="586398"/>
    <lineage>
        <taxon>Eukaryota</taxon>
        <taxon>Viridiplantae</taxon>
        <taxon>Streptophyta</taxon>
        <taxon>Embryophyta</taxon>
        <taxon>Tracheophyta</taxon>
        <taxon>Spermatophyta</taxon>
        <taxon>Magnoliopsida</taxon>
        <taxon>eudicotyledons</taxon>
        <taxon>Gunneridae</taxon>
        <taxon>Pentapetalae</taxon>
        <taxon>rosids</taxon>
        <taxon>fabids</taxon>
        <taxon>Malpighiales</taxon>
        <taxon>Linaceae</taxon>
        <taxon>Linum</taxon>
    </lineage>
</organism>
<gene>
    <name evidence="1" type="ORF">LTRI10_LOCUS35264</name>
</gene>
<dbReference type="AlphaFoldDB" id="A0AAV2F9A8"/>
<accession>A0AAV2F9A8</accession>
<dbReference type="EMBL" id="OZ034819">
    <property type="protein sequence ID" value="CAL1394785.1"/>
    <property type="molecule type" value="Genomic_DNA"/>
</dbReference>
<proteinExistence type="predicted"/>
<evidence type="ECO:0000313" key="1">
    <source>
        <dbReference type="EMBL" id="CAL1394785.1"/>
    </source>
</evidence>
<protein>
    <submittedName>
        <fullName evidence="1">Uncharacterized protein</fullName>
    </submittedName>
</protein>
<name>A0AAV2F9A8_9ROSI</name>
<keyword evidence="2" id="KW-1185">Reference proteome</keyword>
<dbReference type="PANTHER" id="PTHR47481">
    <property type="match status" value="1"/>
</dbReference>